<evidence type="ECO:0000256" key="1">
    <source>
        <dbReference type="ARBA" id="ARBA00006328"/>
    </source>
</evidence>
<feature type="domain" description="NmrA-like" evidence="3">
    <location>
        <begin position="2"/>
        <end position="236"/>
    </location>
</feature>
<accession>A0A5N7AQ58</accession>
<reference evidence="4 5" key="1">
    <citation type="submission" date="2019-04" db="EMBL/GenBank/DDBJ databases">
        <title>Friends and foes A comparative genomics studyof 23 Aspergillus species from section Flavi.</title>
        <authorList>
            <consortium name="DOE Joint Genome Institute"/>
            <person name="Kjaerbolling I."/>
            <person name="Vesth T."/>
            <person name="Frisvad J.C."/>
            <person name="Nybo J.L."/>
            <person name="Theobald S."/>
            <person name="Kildgaard S."/>
            <person name="Isbrandt T."/>
            <person name="Kuo A."/>
            <person name="Sato A."/>
            <person name="Lyhne E.K."/>
            <person name="Kogle M.E."/>
            <person name="Wiebenga A."/>
            <person name="Kun R.S."/>
            <person name="Lubbers R.J."/>
            <person name="Makela M.R."/>
            <person name="Barry K."/>
            <person name="Chovatia M."/>
            <person name="Clum A."/>
            <person name="Daum C."/>
            <person name="Haridas S."/>
            <person name="He G."/>
            <person name="LaButti K."/>
            <person name="Lipzen A."/>
            <person name="Mondo S."/>
            <person name="Riley R."/>
            <person name="Salamov A."/>
            <person name="Simmons B.A."/>
            <person name="Magnuson J.K."/>
            <person name="Henrissat B."/>
            <person name="Mortensen U.H."/>
            <person name="Larsen T.O."/>
            <person name="Devries R.P."/>
            <person name="Grigoriev I.V."/>
            <person name="Machida M."/>
            <person name="Baker S.E."/>
            <person name="Andersen M.R."/>
        </authorList>
    </citation>
    <scope>NUCLEOTIDE SEQUENCE [LARGE SCALE GENOMIC DNA]</scope>
    <source>
        <strain evidence="4 5">IBT 29228</strain>
    </source>
</reference>
<gene>
    <name evidence="4" type="ORF">BDV26DRAFT_298802</name>
</gene>
<dbReference type="PANTHER" id="PTHR42748:SF31">
    <property type="entry name" value="NMRA-LIKE DOMAIN-CONTAINING PROTEIN-RELATED"/>
    <property type="match status" value="1"/>
</dbReference>
<evidence type="ECO:0000313" key="5">
    <source>
        <dbReference type="Proteomes" id="UP000326198"/>
    </source>
</evidence>
<dbReference type="AlphaFoldDB" id="A0A5N7AQ58"/>
<dbReference type="Proteomes" id="UP000326198">
    <property type="component" value="Unassembled WGS sequence"/>
</dbReference>
<evidence type="ECO:0000256" key="2">
    <source>
        <dbReference type="ARBA" id="ARBA00022857"/>
    </source>
</evidence>
<protein>
    <recommendedName>
        <fullName evidence="3">NmrA-like domain-containing protein</fullName>
    </recommendedName>
</protein>
<dbReference type="Gene3D" id="3.40.50.720">
    <property type="entry name" value="NAD(P)-binding Rossmann-like Domain"/>
    <property type="match status" value="1"/>
</dbReference>
<name>A0A5N7AQ58_9EURO</name>
<organism evidence="4 5">
    <name type="scientific">Aspergillus bertholletiae</name>
    <dbReference type="NCBI Taxonomy" id="1226010"/>
    <lineage>
        <taxon>Eukaryota</taxon>
        <taxon>Fungi</taxon>
        <taxon>Dikarya</taxon>
        <taxon>Ascomycota</taxon>
        <taxon>Pezizomycotina</taxon>
        <taxon>Eurotiomycetes</taxon>
        <taxon>Eurotiomycetidae</taxon>
        <taxon>Eurotiales</taxon>
        <taxon>Aspergillaceae</taxon>
        <taxon>Aspergillus</taxon>
        <taxon>Aspergillus subgen. Circumdati</taxon>
    </lineage>
</organism>
<keyword evidence="5" id="KW-1185">Reference proteome</keyword>
<dbReference type="OrthoDB" id="419598at2759"/>
<dbReference type="EMBL" id="ML736427">
    <property type="protein sequence ID" value="KAE8371436.1"/>
    <property type="molecule type" value="Genomic_DNA"/>
</dbReference>
<evidence type="ECO:0000313" key="4">
    <source>
        <dbReference type="EMBL" id="KAE8371436.1"/>
    </source>
</evidence>
<dbReference type="InterPro" id="IPR008030">
    <property type="entry name" value="NmrA-like"/>
</dbReference>
<dbReference type="InterPro" id="IPR051164">
    <property type="entry name" value="NmrA-like_oxidored"/>
</dbReference>
<evidence type="ECO:0000259" key="3">
    <source>
        <dbReference type="Pfam" id="PF05368"/>
    </source>
</evidence>
<dbReference type="SUPFAM" id="SSF51735">
    <property type="entry name" value="NAD(P)-binding Rossmann-fold domains"/>
    <property type="match status" value="1"/>
</dbReference>
<comment type="similarity">
    <text evidence="1">Belongs to the NmrA-type oxidoreductase family.</text>
</comment>
<proteinExistence type="inferred from homology"/>
<dbReference type="InterPro" id="IPR036291">
    <property type="entry name" value="NAD(P)-bd_dom_sf"/>
</dbReference>
<sequence length="326" mass="36927">MSETLVITCPSGKQCSRLIPLLYNQGKFHLRLAAHSDSSARKLQSDYPDAEVVTIDLQSAPDCRKLLHRATAIHAVLPSLHSHEKEIGFNLIDAAVTESRREGNVFQHFVLSSVLGTQHRSLLQHDLKSYVEERLFLSPLDCWTVLKPTNFLDVYPVAELAAQENPVLERWWNPEHANSVIALADLAEASAKVLNERERHYLAEYPLCSTMPISETEVVRIIERRIGKKIELTMPSFETGVNRLIRVLYSGEEEKKKKKKKKGHGELGLGLATEGDLRGDLVRDGAERLILFYNRRGLKGSPNVLRWLLEREPTSVQQWVDNAALR</sequence>
<dbReference type="GO" id="GO:0005634">
    <property type="term" value="C:nucleus"/>
    <property type="evidence" value="ECO:0007669"/>
    <property type="project" value="TreeGrafter"/>
</dbReference>
<dbReference type="PANTHER" id="PTHR42748">
    <property type="entry name" value="NITROGEN METABOLITE REPRESSION PROTEIN NMRA FAMILY MEMBER"/>
    <property type="match status" value="1"/>
</dbReference>
<dbReference type="Pfam" id="PF05368">
    <property type="entry name" value="NmrA"/>
    <property type="match status" value="1"/>
</dbReference>
<keyword evidence="2" id="KW-0521">NADP</keyword>